<proteinExistence type="predicted"/>
<dbReference type="InterPro" id="IPR013783">
    <property type="entry name" value="Ig-like_fold"/>
</dbReference>
<dbReference type="Gene3D" id="2.60.40.10">
    <property type="entry name" value="Immunoglobulins"/>
    <property type="match status" value="1"/>
</dbReference>
<dbReference type="SUPFAM" id="SSF49265">
    <property type="entry name" value="Fibronectin type III"/>
    <property type="match status" value="1"/>
</dbReference>
<gene>
    <name evidence="2" type="ORF">UFOPK3772_03239</name>
</gene>
<reference evidence="2" key="1">
    <citation type="submission" date="2020-05" db="EMBL/GenBank/DDBJ databases">
        <authorList>
            <person name="Chiriac C."/>
            <person name="Salcher M."/>
            <person name="Ghai R."/>
            <person name="Kavagutti S V."/>
        </authorList>
    </citation>
    <scope>NUCLEOTIDE SEQUENCE</scope>
</reference>
<evidence type="ECO:0000259" key="1">
    <source>
        <dbReference type="PROSITE" id="PS50853"/>
    </source>
</evidence>
<dbReference type="PROSITE" id="PS50853">
    <property type="entry name" value="FN3"/>
    <property type="match status" value="1"/>
</dbReference>
<sequence>MKIAGVIAAATVILGTAGAAIAPVAHAATPSASGVRTAITSAEVSTSVQVLTTKPNSITVIGHGGQPITVWTKGTQPITKKPTNANPVTFTGLKAGQAYAVYVGATQASVVRTLTAAGVASGVTVQAGPIDSSIDVSWDIALPSGTKASSVSYLIEATSPMASPVSMKVTGTDHALITGLNPDAKYTFTVTPMLGATKGTPASATMIVTVAEAFALAKDEAAGNADPVAKPAAPVAPVTPVAPTAPVAPASPATPAPAPGPAAPSTKTIYVCPDGFSEAGGDLCERTLAYSYTTSSYTYHAEANYVTVQTGTRTETVPGSSSTGCTNGGTLYGDTCYATYPVYETQQQGTKQVKDAGPAGYTDNGSAWQQRDAMPAGYADNGSAWVQTAAKVAKVVPA</sequence>
<dbReference type="InterPro" id="IPR003961">
    <property type="entry name" value="FN3_dom"/>
</dbReference>
<dbReference type="AlphaFoldDB" id="A0A6J7LMW9"/>
<accession>A0A6J7LMW9</accession>
<feature type="domain" description="Fibronectin type-III" evidence="1">
    <location>
        <begin position="119"/>
        <end position="213"/>
    </location>
</feature>
<dbReference type="CDD" id="cd00063">
    <property type="entry name" value="FN3"/>
    <property type="match status" value="1"/>
</dbReference>
<name>A0A6J7LMW9_9ZZZZ</name>
<dbReference type="InterPro" id="IPR036116">
    <property type="entry name" value="FN3_sf"/>
</dbReference>
<protein>
    <submittedName>
        <fullName evidence="2">Unannotated protein</fullName>
    </submittedName>
</protein>
<dbReference type="EMBL" id="CAFBNE010000176">
    <property type="protein sequence ID" value="CAB4969537.1"/>
    <property type="molecule type" value="Genomic_DNA"/>
</dbReference>
<organism evidence="2">
    <name type="scientific">freshwater metagenome</name>
    <dbReference type="NCBI Taxonomy" id="449393"/>
    <lineage>
        <taxon>unclassified sequences</taxon>
        <taxon>metagenomes</taxon>
        <taxon>ecological metagenomes</taxon>
    </lineage>
</organism>
<evidence type="ECO:0000313" key="2">
    <source>
        <dbReference type="EMBL" id="CAB4969537.1"/>
    </source>
</evidence>